<comment type="caution">
    <text evidence="6">The sequence shown here is derived from an EMBL/GenBank/DDBJ whole genome shotgun (WGS) entry which is preliminary data.</text>
</comment>
<dbReference type="Gene3D" id="2.160.10.10">
    <property type="entry name" value="Hexapeptide repeat proteins"/>
    <property type="match status" value="2"/>
</dbReference>
<dbReference type="PANTHER" id="PTHR36108">
    <property type="entry name" value="COLOSSIN-B-RELATED"/>
    <property type="match status" value="1"/>
</dbReference>
<keyword evidence="2" id="KW-0964">Secreted</keyword>
<organism evidence="6 7">
    <name type="scientific">Marinihelvus fidelis</name>
    <dbReference type="NCBI Taxonomy" id="2613842"/>
    <lineage>
        <taxon>Bacteria</taxon>
        <taxon>Pseudomonadati</taxon>
        <taxon>Pseudomonadota</taxon>
        <taxon>Gammaproteobacteria</taxon>
        <taxon>Chromatiales</taxon>
        <taxon>Wenzhouxiangellaceae</taxon>
        <taxon>Marinihelvus</taxon>
    </lineage>
</organism>
<dbReference type="Proteomes" id="UP000325372">
    <property type="component" value="Unassembled WGS sequence"/>
</dbReference>
<sequence length="2914" mass="301463">MRLSKVRGFSRISHQPGIGGEWLKRFMLALFMTALTLSAQAETVSGTMLDDSGNPTSGAIQFLDAAGSWHGEGWSDHTGAFSVDLPDGDYYAVSRFTHGVIDDVWDGVDGTPCQNMTCDINALGTPVNVTSGTPVSGINFVLDAIPGGGHMLSGNISAGGNPAAYAGVVIMNALGHYIGELRADRHGHWVSNPLPDDDYYIRTHVEPAGFARELWSGGEPNYVCPSIYDCDNPVEVLVYGAAVTIDNAGVGHLDFDLDATDPARSVSGFIHDGGIPINNVWVDLYDEYGEHMGSRNTDIDGLYHFSNLPDDGRTFRVFVSGPPRGYDTALFNGVACPQWACDPVADGSPVSLGSIGNDIELPYIGSERIHGIVAMDGTGEGVSSAHGHFGVQFWDDAGNQLGETHVEDNGRYQIILADWGYGPGDYTLLTANDPNYHGLINEDNDGNLCMYDCTPQTSGASVITVDASDSVRVDFNLQAGKQVSGTVTAENGGAPLGDIEICAARQSDGWYVGCAWTGADGNYVLGGLADSNELVVFVNNPNNQPYLPEQWNDDPCCDYNNADLVDVTGGDVAGIDFALGDAFSVSGTLSVDDGSGAVPLVNDAEVWVFDLSGNQVSGGQVDENGAWTTFLPPGDYLFYFQPYKPAAYDGYVSEFHDGTPCAELQCFGWDFVSHVTPLTIGFDTSGIDATLEPGAVFVGQITDENTGAPIADARVIFYDDLSIQNETYFTEYFMIADGNGDFRTPPLPPKAYSVFSTGYVVGYSREYWSDQKCAPLDCDDAIANRTVEVPVAGEFLDVSMDLVQRVNLSGTVLDPDGNPLDGVPVTVRDAAGQAIETVWTGPDGSYVSDLFQNDAPRGHSGGDYLVTARGEDFGFHAQIYGDPGNGESNVECPFETCATSAPVTPLSTLDGQDRTDINFQFTARDLSTVSGSITDPEGNPAGGAVAFMDPAGNNYADAWTDGDGNFSIELQDGTYWAVTRYTYGVIDDAWDGIDGAACVNLTCDIMAVGTPIVVSGGAPVNGIDFVLDPIPGGGYRLAGSVFAGGQPAAETTVIILNSEGSYLGEVRADSNGDWTSNPLADDGYYVVTRGEPAGYARELWSGGEPNYVCSPVNVCDDPTVITTQGSAIIINGADETGIDFDLDAPATATSISGQVNDTGVPLPNVWVELHDQDYNYYGSRQTDVDGRFFFYDLPDDGRTFRVFVSGPTHGYDTALFNGVPCPQWACDPVADGTPVNVGSTDIDIQLPYIGGTRIAGFVRHADTGQGISSSHGYMAVTLWDDQGNYLGETATDSAGIYQFVLSDWGLGAGDYTLVTAHDQGYHGLVNEDSDGTQCLDDCNPQVMGTTPISVTEGGLAFVNFSLQPVLAIRGQVTDAVSGAPIAGVQLDIWDGAGSYIRSASTDEQGRYLMPLAGDGDYYLFTPIYAIPAPYLPEVWDGATGTYCDFNACDILAAGTAISVTGSDVDNVDFDLDQGFTLSGLVTEAGSGSALEGVGVCVHRPDGSFTGACGTSDASGQYVTGALPSGTDYVPYAIGDEQGYKRQVYVGVDCWANQCDFSAGTPVTLGPDATGIDFALNPGASVSGTITDTSAAPIAGVDVMLLDTNCQWITGMQTDVNGQYSLGGLGAGSFHVFVDSGYLGYVPEIYPDFKALDPCAASQGVIGGQLLALGEGDNLAGIDMALDEGASISGFISGPGGLLGTAQAQARLYNEAGDQLTVRYNTEPDASYLLGGLLPGTYYVVLSSNGQGLVDELYDDVPCPRFSCDSELGVPVVVTPGDVVTGIDAELVPGALITGQVFLPDGLTGAAQYSIAFYDADGDYAGYAVTDVSGAYTSATAFPDGTYYAANQFRINAGEYSPPEGGFMPLAWPDRACGEPCDFLLGDPIVISGTAPVTGIDFQLQNGSTIQGAVTAQVGGAPIAGVKVLVLDAEDGSLVRSVSTGGSGQYSFTGLTLGEYYVRTSNQFGYEDRLFAGVSCNPFCDLASGTPVDLAVDGQVATANFALALTPTITGTVVNAVAAPVGGVLVTAYDTLGSAVASANTAADGSYSLGNLYAGNFYVATSNGAGYVDALWQDNDCLPGCDPTVGNPVALSAGSTATGIDLVLGSASAITGAVTNNGNPLSGVRVEVYRDTGAFVGSTIADTNGVYQVGSLSTGNYHVVTRNQFGYVDEGAGGEVCKATCSPLSTQLVSVPLNTAVSVDFALDEGAEIAGVVTDTAANSLQSVSVRAFNSAGQAVGTASTGPAGGYRIVGLASGDVYLRTENGSGYRNQRFDGLACDAACDVLAGTPVSVTAGAESTADFQLALGGSLAGRVSNLAAATALAGVQVQVFDAAGLLAGFDITDGTGDWSVTGLDDGDYRVRTINSLGYIDQVLGGDSCSPEPCLVAGGSAVTIASSHETGVDFTLEQGEAISGVATDGFGVPLPTGVAKVFSATGQLVKEGGIFSGSFLVNGLADGSYHMLVTNSSGLVDQLWSDLPCPGGSCDVTAGTEIVVGPGSAQPAAVQFMMAAGRGAKTHALDGSSRLSFELDRGTLIRGSVRDEAGNALKLATVFFFSEDGALAGQATTDGLGDFVSPASFPEGLYYAATSAPGLGGIGNGYIDEIFDGTACDGECDPASTDPALMTAIGIGEPGADPAAVHFVLGLPRTISGAVTVANSATPLAGADVTLFHSDGSVAGSMATDGQGEYRFEGLPSGTYFALAGHASGDFSTVLFDAIDCTDGTCDVTAGMPISLSDGDAAGINFELADISCLFNDEPGQPDSDGDGTVDACEANPPEVSNRAWLAPGVLVGDGAVIERNVTVLDDAVIGAWNILRRNATIGARCLLASEVEVDQSATLGEDCVIGARTFIGRGAKLGAGVTVGADTVIDERADIGAGAVIGNNVTIGDKARISEGVCIADHTVIAARERVSESNCF</sequence>
<dbReference type="InterPro" id="IPR018357">
    <property type="entry name" value="Hexapep_transf_CS"/>
</dbReference>
<dbReference type="Pfam" id="PF13620">
    <property type="entry name" value="CarboxypepD_reg"/>
    <property type="match status" value="3"/>
</dbReference>
<name>A0A5N0TI10_9GAMM</name>
<dbReference type="SUPFAM" id="SSF117074">
    <property type="entry name" value="Hypothetical protein PA1324"/>
    <property type="match status" value="1"/>
</dbReference>
<keyword evidence="7" id="KW-1185">Reference proteome</keyword>
<dbReference type="Gene3D" id="2.60.40.10">
    <property type="entry name" value="Immunoglobulins"/>
    <property type="match status" value="6"/>
</dbReference>
<evidence type="ECO:0000256" key="3">
    <source>
        <dbReference type="ARBA" id="ARBA00022679"/>
    </source>
</evidence>
<accession>A0A5N0TI10</accession>
<evidence type="ECO:0000256" key="2">
    <source>
        <dbReference type="ARBA" id="ARBA00022525"/>
    </source>
</evidence>
<gene>
    <name evidence="6" type="ORF">F3N42_00720</name>
</gene>
<evidence type="ECO:0000256" key="1">
    <source>
        <dbReference type="ARBA" id="ARBA00007257"/>
    </source>
</evidence>
<evidence type="ECO:0000313" key="7">
    <source>
        <dbReference type="Proteomes" id="UP000325372"/>
    </source>
</evidence>
<dbReference type="InterPro" id="IPR013783">
    <property type="entry name" value="Ig-like_fold"/>
</dbReference>
<dbReference type="SUPFAM" id="SSF49478">
    <property type="entry name" value="Cna protein B-type domain"/>
    <property type="match status" value="4"/>
</dbReference>
<protein>
    <submittedName>
        <fullName evidence="6">Uncharacterized protein</fullName>
    </submittedName>
</protein>
<evidence type="ECO:0000256" key="4">
    <source>
        <dbReference type="ARBA" id="ARBA00022729"/>
    </source>
</evidence>
<dbReference type="InterPro" id="IPR011004">
    <property type="entry name" value="Trimer_LpxA-like_sf"/>
</dbReference>
<evidence type="ECO:0000256" key="5">
    <source>
        <dbReference type="ARBA" id="ARBA00022737"/>
    </source>
</evidence>
<evidence type="ECO:0000313" key="6">
    <source>
        <dbReference type="EMBL" id="KAA9134104.1"/>
    </source>
</evidence>
<dbReference type="GO" id="GO:0016740">
    <property type="term" value="F:transferase activity"/>
    <property type="evidence" value="ECO:0007669"/>
    <property type="project" value="UniProtKB-KW"/>
</dbReference>
<dbReference type="SUPFAM" id="SSF51161">
    <property type="entry name" value="Trimeric LpxA-like enzymes"/>
    <property type="match status" value="1"/>
</dbReference>
<keyword evidence="3" id="KW-0808">Transferase</keyword>
<comment type="similarity">
    <text evidence="1">Belongs to the serine-aspartate repeat-containing protein (SDr) family.</text>
</comment>
<keyword evidence="4" id="KW-0732">Signal</keyword>
<dbReference type="InterPro" id="IPR008969">
    <property type="entry name" value="CarboxyPept-like_regulatory"/>
</dbReference>
<proteinExistence type="inferred from homology"/>
<keyword evidence="5" id="KW-0677">Repeat</keyword>
<dbReference type="PROSITE" id="PS00101">
    <property type="entry name" value="HEXAPEP_TRANSFERASES"/>
    <property type="match status" value="1"/>
</dbReference>
<dbReference type="PANTHER" id="PTHR36108:SF13">
    <property type="entry name" value="COLOSSIN-B-RELATED"/>
    <property type="match status" value="1"/>
</dbReference>
<reference evidence="6 7" key="1">
    <citation type="submission" date="2019-09" db="EMBL/GenBank/DDBJ databases">
        <title>Wenzhouxiangella sp. Genome sequencing and assembly.</title>
        <authorList>
            <person name="Zhang R."/>
        </authorList>
    </citation>
    <scope>NUCLEOTIDE SEQUENCE [LARGE SCALE GENOMIC DNA]</scope>
    <source>
        <strain evidence="6 7">W260</strain>
    </source>
</reference>
<dbReference type="SUPFAM" id="SSF49464">
    <property type="entry name" value="Carboxypeptidase regulatory domain-like"/>
    <property type="match status" value="3"/>
</dbReference>
<dbReference type="EMBL" id="VYXP01000001">
    <property type="protein sequence ID" value="KAA9134104.1"/>
    <property type="molecule type" value="Genomic_DNA"/>
</dbReference>